<protein>
    <submittedName>
        <fullName evidence="1">Uncharacterized protein</fullName>
    </submittedName>
</protein>
<gene>
    <name evidence="1" type="ORF">QIS74_02767</name>
</gene>
<reference evidence="1 2" key="1">
    <citation type="submission" date="2023-04" db="EMBL/GenBank/DDBJ databases">
        <title>Colletotrichum tabacum stain YC1 causing leaf anthracnose on Nicotiana tabacum(L.) cv.</title>
        <authorList>
            <person name="Ji Z."/>
            <person name="Wang M."/>
            <person name="Zhang J."/>
            <person name="Wang N."/>
            <person name="Zhou Z."/>
        </authorList>
    </citation>
    <scope>NUCLEOTIDE SEQUENCE [LARGE SCALE GENOMIC DNA]</scope>
    <source>
        <strain evidence="1 2">YC1</strain>
    </source>
</reference>
<evidence type="ECO:0000313" key="2">
    <source>
        <dbReference type="Proteomes" id="UP001327957"/>
    </source>
</evidence>
<accession>A0AAV9TQ37</accession>
<dbReference type="AlphaFoldDB" id="A0AAV9TQ37"/>
<keyword evidence="2" id="KW-1185">Reference proteome</keyword>
<proteinExistence type="predicted"/>
<evidence type="ECO:0000313" key="1">
    <source>
        <dbReference type="EMBL" id="KAK6224440.1"/>
    </source>
</evidence>
<name>A0AAV9TQ37_9PEZI</name>
<comment type="caution">
    <text evidence="1">The sequence shown here is derived from an EMBL/GenBank/DDBJ whole genome shotgun (WGS) entry which is preliminary data.</text>
</comment>
<sequence length="92" mass="10034">MLYSNKDLDNNAPLASKLVDINTEDSPPYQALPLSSCRRMARPLHGFSADALSTRSALSLGSTSFTNDEKSVQIAMMSTIYRGARDVLVWPG</sequence>
<dbReference type="EMBL" id="JASAOK010000012">
    <property type="protein sequence ID" value="KAK6224440.1"/>
    <property type="molecule type" value="Genomic_DNA"/>
</dbReference>
<organism evidence="1 2">
    <name type="scientific">Colletotrichum tabaci</name>
    <dbReference type="NCBI Taxonomy" id="1209068"/>
    <lineage>
        <taxon>Eukaryota</taxon>
        <taxon>Fungi</taxon>
        <taxon>Dikarya</taxon>
        <taxon>Ascomycota</taxon>
        <taxon>Pezizomycotina</taxon>
        <taxon>Sordariomycetes</taxon>
        <taxon>Hypocreomycetidae</taxon>
        <taxon>Glomerellales</taxon>
        <taxon>Glomerellaceae</taxon>
        <taxon>Colletotrichum</taxon>
        <taxon>Colletotrichum destructivum species complex</taxon>
    </lineage>
</organism>
<dbReference type="Proteomes" id="UP001327957">
    <property type="component" value="Unassembled WGS sequence"/>
</dbReference>